<comment type="caution">
    <text evidence="1">The sequence shown here is derived from an EMBL/GenBank/DDBJ whole genome shotgun (WGS) entry which is preliminary data.</text>
</comment>
<dbReference type="VEuPathDB" id="VectorBase:HLOH_051065"/>
<dbReference type="AlphaFoldDB" id="A0A9J6GJ05"/>
<sequence length="125" mass="14451">MEAKLDDAENRSRRNNLILYNLPDPNPAGTNAEAEGLIIRHCLEHLQVAIDPKEIYRAHRHGRHAANRHRLIIAKFTFHKTKETVLTNDPKLKGTDYSIGEDFSQSVRTTRRHLVNFPKKKSTKF</sequence>
<name>A0A9J6GJ05_HAELO</name>
<gene>
    <name evidence="1" type="ORF">HPB48_017543</name>
</gene>
<proteinExistence type="predicted"/>
<dbReference type="OMA" id="YRAHRHG"/>
<keyword evidence="2" id="KW-1185">Reference proteome</keyword>
<dbReference type="OrthoDB" id="10066957at2759"/>
<accession>A0A9J6GJ05</accession>
<dbReference type="EMBL" id="JABSTR010000006">
    <property type="protein sequence ID" value="KAH9374340.1"/>
    <property type="molecule type" value="Genomic_DNA"/>
</dbReference>
<evidence type="ECO:0000313" key="1">
    <source>
        <dbReference type="EMBL" id="KAH9374340.1"/>
    </source>
</evidence>
<reference evidence="1 2" key="1">
    <citation type="journal article" date="2020" name="Cell">
        <title>Large-Scale Comparative Analyses of Tick Genomes Elucidate Their Genetic Diversity and Vector Capacities.</title>
        <authorList>
            <consortium name="Tick Genome and Microbiome Consortium (TIGMIC)"/>
            <person name="Jia N."/>
            <person name="Wang J."/>
            <person name="Shi W."/>
            <person name="Du L."/>
            <person name="Sun Y."/>
            <person name="Zhan W."/>
            <person name="Jiang J.F."/>
            <person name="Wang Q."/>
            <person name="Zhang B."/>
            <person name="Ji P."/>
            <person name="Bell-Sakyi L."/>
            <person name="Cui X.M."/>
            <person name="Yuan T.T."/>
            <person name="Jiang B.G."/>
            <person name="Yang W.F."/>
            <person name="Lam T.T."/>
            <person name="Chang Q.C."/>
            <person name="Ding S.J."/>
            <person name="Wang X.J."/>
            <person name="Zhu J.G."/>
            <person name="Ruan X.D."/>
            <person name="Zhao L."/>
            <person name="Wei J.T."/>
            <person name="Ye R.Z."/>
            <person name="Que T.C."/>
            <person name="Du C.H."/>
            <person name="Zhou Y.H."/>
            <person name="Cheng J.X."/>
            <person name="Dai P.F."/>
            <person name="Guo W.B."/>
            <person name="Han X.H."/>
            <person name="Huang E.J."/>
            <person name="Li L.F."/>
            <person name="Wei W."/>
            <person name="Gao Y.C."/>
            <person name="Liu J.Z."/>
            <person name="Shao H.Z."/>
            <person name="Wang X."/>
            <person name="Wang C.C."/>
            <person name="Yang T.C."/>
            <person name="Huo Q.B."/>
            <person name="Li W."/>
            <person name="Chen H.Y."/>
            <person name="Chen S.E."/>
            <person name="Zhou L.G."/>
            <person name="Ni X.B."/>
            <person name="Tian J.H."/>
            <person name="Sheng Y."/>
            <person name="Liu T."/>
            <person name="Pan Y.S."/>
            <person name="Xia L.Y."/>
            <person name="Li J."/>
            <person name="Zhao F."/>
            <person name="Cao W.C."/>
        </authorList>
    </citation>
    <scope>NUCLEOTIDE SEQUENCE [LARGE SCALE GENOMIC DNA]</scope>
    <source>
        <strain evidence="1">HaeL-2018</strain>
    </source>
</reference>
<evidence type="ECO:0000313" key="2">
    <source>
        <dbReference type="Proteomes" id="UP000821853"/>
    </source>
</evidence>
<protein>
    <submittedName>
        <fullName evidence="1">Uncharacterized protein</fullName>
    </submittedName>
</protein>
<dbReference type="Proteomes" id="UP000821853">
    <property type="component" value="Chromosome 4"/>
</dbReference>
<organism evidence="1 2">
    <name type="scientific">Haemaphysalis longicornis</name>
    <name type="common">Bush tick</name>
    <dbReference type="NCBI Taxonomy" id="44386"/>
    <lineage>
        <taxon>Eukaryota</taxon>
        <taxon>Metazoa</taxon>
        <taxon>Ecdysozoa</taxon>
        <taxon>Arthropoda</taxon>
        <taxon>Chelicerata</taxon>
        <taxon>Arachnida</taxon>
        <taxon>Acari</taxon>
        <taxon>Parasitiformes</taxon>
        <taxon>Ixodida</taxon>
        <taxon>Ixodoidea</taxon>
        <taxon>Ixodidae</taxon>
        <taxon>Haemaphysalinae</taxon>
        <taxon>Haemaphysalis</taxon>
    </lineage>
</organism>
<dbReference type="Gene3D" id="3.30.70.1820">
    <property type="entry name" value="L1 transposable element, RRM domain"/>
    <property type="match status" value="1"/>
</dbReference>